<dbReference type="InterPro" id="IPR020846">
    <property type="entry name" value="MFS_dom"/>
</dbReference>
<feature type="transmembrane region" description="Helical" evidence="7">
    <location>
        <begin position="118"/>
        <end position="141"/>
    </location>
</feature>
<dbReference type="GO" id="GO:0140115">
    <property type="term" value="P:export across plasma membrane"/>
    <property type="evidence" value="ECO:0007669"/>
    <property type="project" value="UniProtKB-ARBA"/>
</dbReference>
<keyword evidence="3 7" id="KW-0812">Transmembrane</keyword>
<organism evidence="9 10">
    <name type="scientific">Tuber magnatum</name>
    <name type="common">white Piedmont truffle</name>
    <dbReference type="NCBI Taxonomy" id="42249"/>
    <lineage>
        <taxon>Eukaryota</taxon>
        <taxon>Fungi</taxon>
        <taxon>Dikarya</taxon>
        <taxon>Ascomycota</taxon>
        <taxon>Pezizomycotina</taxon>
        <taxon>Pezizomycetes</taxon>
        <taxon>Pezizales</taxon>
        <taxon>Tuberaceae</taxon>
        <taxon>Tuber</taxon>
    </lineage>
</organism>
<name>A0A317SXU0_9PEZI</name>
<dbReference type="PROSITE" id="PS50850">
    <property type="entry name" value="MFS"/>
    <property type="match status" value="1"/>
</dbReference>
<dbReference type="Proteomes" id="UP000246991">
    <property type="component" value="Unassembled WGS sequence"/>
</dbReference>
<feature type="transmembrane region" description="Helical" evidence="7">
    <location>
        <begin position="454"/>
        <end position="477"/>
    </location>
</feature>
<comment type="similarity">
    <text evidence="2">Belongs to the major facilitator superfamily.</text>
</comment>
<dbReference type="EMBL" id="PYWC01000018">
    <property type="protein sequence ID" value="PWW77991.1"/>
    <property type="molecule type" value="Genomic_DNA"/>
</dbReference>
<evidence type="ECO:0000256" key="2">
    <source>
        <dbReference type="ARBA" id="ARBA00008335"/>
    </source>
</evidence>
<feature type="transmembrane region" description="Helical" evidence="7">
    <location>
        <begin position="212"/>
        <end position="233"/>
    </location>
</feature>
<evidence type="ECO:0000256" key="3">
    <source>
        <dbReference type="ARBA" id="ARBA00022692"/>
    </source>
</evidence>
<feature type="transmembrane region" description="Helical" evidence="7">
    <location>
        <begin position="423"/>
        <end position="447"/>
    </location>
</feature>
<sequence>MERKVTDPEKSATTPPSPSIPPEIVGTGAVLLKAQTRGHGEDTERAIDTRSDALSSTGGEEFEVRWVGEDADPLNPRSLSKPHKWLIAWVVCLGGACVTCTSSMYTSTYRQVTAEFNVPQLAAVGGLSLYVAGLGIGPMFLGPLSEFYGRRPIYLVSFSLFTLLLLPCVLARHIAVLLVFRFLTGMAGSAFLSVAGGTMGDMFNKAEVGAPMMLYTASTFMGPGAGPLIGGFINQNIDWRWTFWVLAIWSVFMLACLYIFVPETYHPVLLRDRAVSLRKSTGDPRYRAPLEKESRSIALTVLLSCTRPFELLIFEPMLLLLCIFSALLLGILYLFFQAFPLVFANVHHFSLQQIGLTFTGIVVGMGLGALTDPIWQKNYARLVRKNNQISQPEFRLPSAIAGGVLAPIGLFLFAWTTLPHVHWILPIIGSTLFGTGTLLAFSGIFTFTVEAYPVYAASALAANSFARSSFAAGFPLFTTEMYRRLGYQWASSLLGFLSLAMAPIMVCFFIWGKEIRARSRFATVRGWNG</sequence>
<dbReference type="PANTHER" id="PTHR23502:SF7">
    <property type="entry name" value="DRUG_PROTON ANTIPORTER YHK8-RELATED"/>
    <property type="match status" value="1"/>
</dbReference>
<keyword evidence="4 7" id="KW-1133">Transmembrane helix</keyword>
<dbReference type="OrthoDB" id="3561359at2759"/>
<feature type="transmembrane region" description="Helical" evidence="7">
    <location>
        <begin position="85"/>
        <end position="106"/>
    </location>
</feature>
<feature type="transmembrane region" description="Helical" evidence="7">
    <location>
        <begin position="178"/>
        <end position="200"/>
    </location>
</feature>
<dbReference type="GO" id="GO:0022857">
    <property type="term" value="F:transmembrane transporter activity"/>
    <property type="evidence" value="ECO:0007669"/>
    <property type="project" value="InterPro"/>
</dbReference>
<feature type="region of interest" description="Disordered" evidence="6">
    <location>
        <begin position="1"/>
        <end position="24"/>
    </location>
</feature>
<dbReference type="Gene3D" id="1.20.1250.20">
    <property type="entry name" value="MFS general substrate transporter like domains"/>
    <property type="match status" value="1"/>
</dbReference>
<keyword evidence="5 7" id="KW-0472">Membrane</keyword>
<feature type="transmembrane region" description="Helical" evidence="7">
    <location>
        <begin position="396"/>
        <end position="417"/>
    </location>
</feature>
<dbReference type="CDD" id="cd17323">
    <property type="entry name" value="MFS_Tpo1_MDR_like"/>
    <property type="match status" value="1"/>
</dbReference>
<feature type="transmembrane region" description="Helical" evidence="7">
    <location>
        <begin position="239"/>
        <end position="261"/>
    </location>
</feature>
<dbReference type="PANTHER" id="PTHR23502">
    <property type="entry name" value="MAJOR FACILITATOR SUPERFAMILY"/>
    <property type="match status" value="1"/>
</dbReference>
<evidence type="ECO:0000256" key="6">
    <source>
        <dbReference type="SAM" id="MobiDB-lite"/>
    </source>
</evidence>
<evidence type="ECO:0000256" key="4">
    <source>
        <dbReference type="ARBA" id="ARBA00022989"/>
    </source>
</evidence>
<feature type="transmembrane region" description="Helical" evidence="7">
    <location>
        <begin position="317"/>
        <end position="336"/>
    </location>
</feature>
<feature type="domain" description="Major facilitator superfamily (MFS) profile" evidence="8">
    <location>
        <begin position="87"/>
        <end position="515"/>
    </location>
</feature>
<comment type="caution">
    <text evidence="9">The sequence shown here is derived from an EMBL/GenBank/DDBJ whole genome shotgun (WGS) entry which is preliminary data.</text>
</comment>
<dbReference type="AlphaFoldDB" id="A0A317SXU0"/>
<evidence type="ECO:0000313" key="10">
    <source>
        <dbReference type="Proteomes" id="UP000246991"/>
    </source>
</evidence>
<feature type="transmembrane region" description="Helical" evidence="7">
    <location>
        <begin position="153"/>
        <end position="172"/>
    </location>
</feature>
<evidence type="ECO:0000259" key="8">
    <source>
        <dbReference type="PROSITE" id="PS50850"/>
    </source>
</evidence>
<evidence type="ECO:0000313" key="9">
    <source>
        <dbReference type="EMBL" id="PWW77991.1"/>
    </source>
</evidence>
<feature type="compositionally biased region" description="Basic and acidic residues" evidence="6">
    <location>
        <begin position="1"/>
        <end position="10"/>
    </location>
</feature>
<accession>A0A317SXU0</accession>
<dbReference type="InterPro" id="IPR011701">
    <property type="entry name" value="MFS"/>
</dbReference>
<dbReference type="STRING" id="42249.A0A317SXU0"/>
<keyword evidence="10" id="KW-1185">Reference proteome</keyword>
<dbReference type="GO" id="GO:0042908">
    <property type="term" value="P:xenobiotic transport"/>
    <property type="evidence" value="ECO:0007669"/>
    <property type="project" value="UniProtKB-ARBA"/>
</dbReference>
<dbReference type="InterPro" id="IPR005829">
    <property type="entry name" value="Sugar_transporter_CS"/>
</dbReference>
<evidence type="ECO:0000256" key="5">
    <source>
        <dbReference type="ARBA" id="ARBA00023136"/>
    </source>
</evidence>
<dbReference type="InterPro" id="IPR036259">
    <property type="entry name" value="MFS_trans_sf"/>
</dbReference>
<reference evidence="9 10" key="1">
    <citation type="submission" date="2018-03" db="EMBL/GenBank/DDBJ databases">
        <title>Genomes of Pezizomycetes fungi and the evolution of truffles.</title>
        <authorList>
            <person name="Murat C."/>
            <person name="Payen T."/>
            <person name="Noel B."/>
            <person name="Kuo A."/>
            <person name="Martin F.M."/>
        </authorList>
    </citation>
    <scope>NUCLEOTIDE SEQUENCE [LARGE SCALE GENOMIC DNA]</scope>
    <source>
        <strain evidence="9">091103-1</strain>
    </source>
</reference>
<dbReference type="PROSITE" id="PS00216">
    <property type="entry name" value="SUGAR_TRANSPORT_1"/>
    <property type="match status" value="1"/>
</dbReference>
<dbReference type="GO" id="GO:0005886">
    <property type="term" value="C:plasma membrane"/>
    <property type="evidence" value="ECO:0007669"/>
    <property type="project" value="TreeGrafter"/>
</dbReference>
<feature type="transmembrane region" description="Helical" evidence="7">
    <location>
        <begin position="356"/>
        <end position="375"/>
    </location>
</feature>
<proteinExistence type="inferred from homology"/>
<gene>
    <name evidence="9" type="ORF">C7212DRAFT_362410</name>
</gene>
<dbReference type="Pfam" id="PF07690">
    <property type="entry name" value="MFS_1"/>
    <property type="match status" value="1"/>
</dbReference>
<evidence type="ECO:0000256" key="7">
    <source>
        <dbReference type="SAM" id="Phobius"/>
    </source>
</evidence>
<dbReference type="SUPFAM" id="SSF103473">
    <property type="entry name" value="MFS general substrate transporter"/>
    <property type="match status" value="1"/>
</dbReference>
<comment type="subcellular location">
    <subcellularLocation>
        <location evidence="1">Membrane</location>
        <topology evidence="1">Multi-pass membrane protein</topology>
    </subcellularLocation>
</comment>
<dbReference type="FunFam" id="1.20.1250.20:FF:000082">
    <property type="entry name" value="MFS multidrug transporter, putative"/>
    <property type="match status" value="1"/>
</dbReference>
<protein>
    <submittedName>
        <fullName evidence="9">MFS general substrate transporter</fullName>
    </submittedName>
</protein>
<feature type="transmembrane region" description="Helical" evidence="7">
    <location>
        <begin position="489"/>
        <end position="511"/>
    </location>
</feature>
<evidence type="ECO:0000256" key="1">
    <source>
        <dbReference type="ARBA" id="ARBA00004141"/>
    </source>
</evidence>